<feature type="compositionally biased region" description="Basic and acidic residues" evidence="1">
    <location>
        <begin position="42"/>
        <end position="59"/>
    </location>
</feature>
<keyword evidence="3" id="KW-1185">Reference proteome</keyword>
<sequence length="118" mass="13651">MEPTQRRNTYTPVMEKTQKHTIQESEEKKKLTFATAEQLETNDEKKKGTPEGIKLSKDSKKFKLRTAELPTSKETKEPMRTAEAKKDSKVRISCHYTVQTVCAKLCKNYDNIIRNQVS</sequence>
<reference evidence="2 3" key="1">
    <citation type="submission" date="2014-10" db="EMBL/GenBank/DDBJ databases">
        <title>Draft genome of the hookworm Ancylostoma caninum.</title>
        <authorList>
            <person name="Mitreva M."/>
        </authorList>
    </citation>
    <scope>NUCLEOTIDE SEQUENCE [LARGE SCALE GENOMIC DNA]</scope>
    <source>
        <strain evidence="2 3">Baltimore</strain>
    </source>
</reference>
<evidence type="ECO:0000256" key="1">
    <source>
        <dbReference type="SAM" id="MobiDB-lite"/>
    </source>
</evidence>
<organism evidence="2 3">
    <name type="scientific">Ancylostoma caninum</name>
    <name type="common">Dog hookworm</name>
    <dbReference type="NCBI Taxonomy" id="29170"/>
    <lineage>
        <taxon>Eukaryota</taxon>
        <taxon>Metazoa</taxon>
        <taxon>Ecdysozoa</taxon>
        <taxon>Nematoda</taxon>
        <taxon>Chromadorea</taxon>
        <taxon>Rhabditida</taxon>
        <taxon>Rhabditina</taxon>
        <taxon>Rhabditomorpha</taxon>
        <taxon>Strongyloidea</taxon>
        <taxon>Ancylostomatidae</taxon>
        <taxon>Ancylostomatinae</taxon>
        <taxon>Ancylostoma</taxon>
    </lineage>
</organism>
<feature type="compositionally biased region" description="Basic and acidic residues" evidence="1">
    <location>
        <begin position="16"/>
        <end position="30"/>
    </location>
</feature>
<proteinExistence type="predicted"/>
<feature type="region of interest" description="Disordered" evidence="1">
    <location>
        <begin position="1"/>
        <end position="59"/>
    </location>
</feature>
<accession>A0A368GYA2</accession>
<feature type="compositionally biased region" description="Polar residues" evidence="1">
    <location>
        <begin position="1"/>
        <end position="11"/>
    </location>
</feature>
<protein>
    <submittedName>
        <fullName evidence="2">Uncharacterized protein</fullName>
    </submittedName>
</protein>
<name>A0A368GYA2_ANCCA</name>
<dbReference type="Proteomes" id="UP000252519">
    <property type="component" value="Unassembled WGS sequence"/>
</dbReference>
<evidence type="ECO:0000313" key="2">
    <source>
        <dbReference type="EMBL" id="RCN47970.1"/>
    </source>
</evidence>
<dbReference type="EMBL" id="JOJR01000054">
    <property type="protein sequence ID" value="RCN47970.1"/>
    <property type="molecule type" value="Genomic_DNA"/>
</dbReference>
<evidence type="ECO:0000313" key="3">
    <source>
        <dbReference type="Proteomes" id="UP000252519"/>
    </source>
</evidence>
<dbReference type="AlphaFoldDB" id="A0A368GYA2"/>
<dbReference type="OrthoDB" id="10518631at2759"/>
<gene>
    <name evidence="2" type="ORF">ANCCAN_06022</name>
</gene>
<comment type="caution">
    <text evidence="2">The sequence shown here is derived from an EMBL/GenBank/DDBJ whole genome shotgun (WGS) entry which is preliminary data.</text>
</comment>